<gene>
    <name evidence="1" type="ORF">HQN79_06145</name>
</gene>
<reference evidence="1 2" key="1">
    <citation type="submission" date="2020-05" db="EMBL/GenBank/DDBJ databases">
        <title>Thiomicrorhabdus sediminis sp.nov. and Thiomicrorhabdus xiamenensis sp.nov., novel sulfur-oxidizing bacteria isolated from coastal sediment.</title>
        <authorList>
            <person name="Liu X."/>
        </authorList>
    </citation>
    <scope>NUCLEOTIDE SEQUENCE [LARGE SCALE GENOMIC DNA]</scope>
    <source>
        <strain evidence="1 2">G2</strain>
    </source>
</reference>
<keyword evidence="2" id="KW-1185">Reference proteome</keyword>
<name>A0A7D4P4U9_9GAMM</name>
<dbReference type="KEGG" id="txa:HQN79_06145"/>
<dbReference type="AlphaFoldDB" id="A0A7D4P4U9"/>
<sequence length="203" mass="23104">MKKILALLILGGLWFHFYHIGKADSYGPGVFAASAPYQYETSMDQFRMDDFIFHPLADFEVEARVLDASISYLDRKGWLAPMQLVIGWGKMSDESVYQNVDISIFNHQYKWDIDSPDVISDDQVMTSTASVHLIPASKDVRKKMLDIKIGDIVSLRGTLVNIKRTTGWEWKTSIKRNDKGEHAGEILYVKDVNIIVPGSRVIY</sequence>
<dbReference type="RefSeq" id="WP_173285074.1">
    <property type="nucleotide sequence ID" value="NZ_CP054020.1"/>
</dbReference>
<accession>A0A7D4P4U9</accession>
<dbReference type="Proteomes" id="UP000504724">
    <property type="component" value="Chromosome"/>
</dbReference>
<dbReference type="EMBL" id="CP054020">
    <property type="protein sequence ID" value="QKI89175.1"/>
    <property type="molecule type" value="Genomic_DNA"/>
</dbReference>
<organism evidence="1 2">
    <name type="scientific">Thiomicrorhabdus xiamenensis</name>
    <dbReference type="NCBI Taxonomy" id="2739063"/>
    <lineage>
        <taxon>Bacteria</taxon>
        <taxon>Pseudomonadati</taxon>
        <taxon>Pseudomonadota</taxon>
        <taxon>Gammaproteobacteria</taxon>
        <taxon>Thiotrichales</taxon>
        <taxon>Piscirickettsiaceae</taxon>
        <taxon>Thiomicrorhabdus</taxon>
    </lineage>
</organism>
<protein>
    <submittedName>
        <fullName evidence="1">Uncharacterized protein</fullName>
    </submittedName>
</protein>
<proteinExistence type="predicted"/>
<evidence type="ECO:0000313" key="1">
    <source>
        <dbReference type="EMBL" id="QKI89175.1"/>
    </source>
</evidence>
<evidence type="ECO:0000313" key="2">
    <source>
        <dbReference type="Proteomes" id="UP000504724"/>
    </source>
</evidence>